<dbReference type="AlphaFoldDB" id="A0A0F9KDJ7"/>
<reference evidence="1" key="1">
    <citation type="journal article" date="2015" name="Nature">
        <title>Complex archaea that bridge the gap between prokaryotes and eukaryotes.</title>
        <authorList>
            <person name="Spang A."/>
            <person name="Saw J.H."/>
            <person name="Jorgensen S.L."/>
            <person name="Zaremba-Niedzwiedzka K."/>
            <person name="Martijn J."/>
            <person name="Lind A.E."/>
            <person name="van Eijk R."/>
            <person name="Schleper C."/>
            <person name="Guy L."/>
            <person name="Ettema T.J."/>
        </authorList>
    </citation>
    <scope>NUCLEOTIDE SEQUENCE</scope>
</reference>
<sequence length="81" mass="9758">MHGLAILFAAALIYFVGWSAVQAFYWFGPYHRFYRCQMCSGFSDEPLDFMGKRFCGERCRTLYEVGLYRHWTRYFKDDLPF</sequence>
<comment type="caution">
    <text evidence="1">The sequence shown here is derived from an EMBL/GenBank/DDBJ whole genome shotgun (WGS) entry which is preliminary data.</text>
</comment>
<accession>A0A0F9KDJ7</accession>
<protein>
    <submittedName>
        <fullName evidence="1">Uncharacterized protein</fullName>
    </submittedName>
</protein>
<proteinExistence type="predicted"/>
<evidence type="ECO:0000313" key="1">
    <source>
        <dbReference type="EMBL" id="KKM13400.1"/>
    </source>
</evidence>
<name>A0A0F9KDJ7_9ZZZZ</name>
<dbReference type="EMBL" id="LAZR01015387">
    <property type="protein sequence ID" value="KKM13400.1"/>
    <property type="molecule type" value="Genomic_DNA"/>
</dbReference>
<organism evidence="1">
    <name type="scientific">marine sediment metagenome</name>
    <dbReference type="NCBI Taxonomy" id="412755"/>
    <lineage>
        <taxon>unclassified sequences</taxon>
        <taxon>metagenomes</taxon>
        <taxon>ecological metagenomes</taxon>
    </lineage>
</organism>
<gene>
    <name evidence="1" type="ORF">LCGC14_1716610</name>
</gene>